<organism evidence="1 2">
    <name type="scientific">Mytilus galloprovincialis</name>
    <name type="common">Mediterranean mussel</name>
    <dbReference type="NCBI Taxonomy" id="29158"/>
    <lineage>
        <taxon>Eukaryota</taxon>
        <taxon>Metazoa</taxon>
        <taxon>Spiralia</taxon>
        <taxon>Lophotrochozoa</taxon>
        <taxon>Mollusca</taxon>
        <taxon>Bivalvia</taxon>
        <taxon>Autobranchia</taxon>
        <taxon>Pteriomorphia</taxon>
        <taxon>Mytilida</taxon>
        <taxon>Mytiloidea</taxon>
        <taxon>Mytilidae</taxon>
        <taxon>Mytilinae</taxon>
        <taxon>Mytilus</taxon>
    </lineage>
</organism>
<gene>
    <name evidence="1" type="ORF">MGAL_10B065787</name>
</gene>
<proteinExistence type="predicted"/>
<dbReference type="EMBL" id="UYJE01003131">
    <property type="protein sequence ID" value="VDI16849.1"/>
    <property type="molecule type" value="Genomic_DNA"/>
</dbReference>
<dbReference type="Proteomes" id="UP000596742">
    <property type="component" value="Unassembled WGS sequence"/>
</dbReference>
<sequence length="343" mass="37832">MRNHASELQVFLATKEIEIEISKWEKEIEELTKAYSLSINSMILHENEKLSALISEVSSFGEISIDIKPSKAIYTHSKGQHAQIKIERRTFDDLKLKLKLTHKLELKATTVIGSAILENDTICFSQSDTDVLTVANMSGSILHTIKLPKKLYDITHVNNQTVAVTTGSYESQILIVDLKTRSLEKTIKTKKSCYGISFDNGSLIHNSTEAGLLTLNLENDVVAELGIGNKVSNVYVAVHDGKIYCTNKIGPSVQCYNDDKSLGWEFKDKLLIAPRGIAVDEKGIVYVGDQSSGNVVIISHDGSTHEAVKIDSIPRPRTLSFNKTKTRLLICGLDGQAGIFVVS</sequence>
<keyword evidence="2" id="KW-1185">Reference proteome</keyword>
<name>A0A8B6DA57_MYTGA</name>
<dbReference type="SUPFAM" id="SSF101898">
    <property type="entry name" value="NHL repeat"/>
    <property type="match status" value="1"/>
</dbReference>
<accession>A0A8B6DA57</accession>
<comment type="caution">
    <text evidence="1">The sequence shown here is derived from an EMBL/GenBank/DDBJ whole genome shotgun (WGS) entry which is preliminary data.</text>
</comment>
<evidence type="ECO:0000313" key="2">
    <source>
        <dbReference type="Proteomes" id="UP000596742"/>
    </source>
</evidence>
<dbReference type="AlphaFoldDB" id="A0A8B6DA57"/>
<dbReference type="Gene3D" id="2.130.10.10">
    <property type="entry name" value="YVTN repeat-like/Quinoprotein amine dehydrogenase"/>
    <property type="match status" value="1"/>
</dbReference>
<evidence type="ECO:0000313" key="1">
    <source>
        <dbReference type="EMBL" id="VDI16849.1"/>
    </source>
</evidence>
<dbReference type="InterPro" id="IPR015943">
    <property type="entry name" value="WD40/YVTN_repeat-like_dom_sf"/>
</dbReference>
<protein>
    <submittedName>
        <fullName evidence="1">Uncharacterized protein</fullName>
    </submittedName>
</protein>
<reference evidence="1" key="1">
    <citation type="submission" date="2018-11" db="EMBL/GenBank/DDBJ databases">
        <authorList>
            <person name="Alioto T."/>
            <person name="Alioto T."/>
        </authorList>
    </citation>
    <scope>NUCLEOTIDE SEQUENCE</scope>
</reference>